<dbReference type="EC" id="3.1.-.-" evidence="9"/>
<dbReference type="PANTHER" id="PTHR46986:SF1">
    <property type="entry name" value="ENDORIBONUCLEASE YBEY, CHLOROPLASTIC"/>
    <property type="match status" value="1"/>
</dbReference>
<keyword evidence="9" id="KW-0963">Cytoplasm</keyword>
<organism evidence="11 12">
    <name type="scientific">Thermaerobacter composti</name>
    <dbReference type="NCBI Taxonomy" id="554949"/>
    <lineage>
        <taxon>Bacteria</taxon>
        <taxon>Bacillati</taxon>
        <taxon>Bacillota</taxon>
        <taxon>Clostridia</taxon>
        <taxon>Eubacteriales</taxon>
        <taxon>Clostridiales Family XVII. Incertae Sedis</taxon>
        <taxon>Thermaerobacter</taxon>
    </lineage>
</organism>
<sequence length="183" mass="19582">MAGSRERRGPGPVLSIGNRQERLAVPGHWQTLLPGLVRRLLEAEGLALPVEVGLTFVDDAAIRQLNRRYRGKDAPTDVLSFPQFEPAEIQRLKAGARGSGGAGAGDEPAPEPEPVPLGDVVISLERAAIQAQAYGHSLDREVGYLLAHGVLHLLGYDHPDAEGERLMHRKAEAALAACGLSRP</sequence>
<evidence type="ECO:0000256" key="5">
    <source>
        <dbReference type="ARBA" id="ARBA00022723"/>
    </source>
</evidence>
<dbReference type="PANTHER" id="PTHR46986">
    <property type="entry name" value="ENDORIBONUCLEASE YBEY, CHLOROPLASTIC"/>
    <property type="match status" value="1"/>
</dbReference>
<feature type="binding site" evidence="9">
    <location>
        <position position="158"/>
    </location>
    <ligand>
        <name>Zn(2+)</name>
        <dbReference type="ChEBI" id="CHEBI:29105"/>
        <note>catalytic</note>
    </ligand>
</feature>
<comment type="similarity">
    <text evidence="1 9">Belongs to the endoribonuclease YbeY family.</text>
</comment>
<gene>
    <name evidence="9 11" type="primary">ybeY</name>
    <name evidence="11" type="ORF">Q5761_11215</name>
</gene>
<keyword evidence="5 9" id="KW-0479">Metal-binding</keyword>
<dbReference type="Pfam" id="PF02130">
    <property type="entry name" value="YbeY"/>
    <property type="match status" value="1"/>
</dbReference>
<evidence type="ECO:0000256" key="4">
    <source>
        <dbReference type="ARBA" id="ARBA00022722"/>
    </source>
</evidence>
<evidence type="ECO:0000256" key="10">
    <source>
        <dbReference type="SAM" id="MobiDB-lite"/>
    </source>
</evidence>
<dbReference type="InterPro" id="IPR023091">
    <property type="entry name" value="MetalPrtase_cat_dom_sf_prd"/>
</dbReference>
<keyword evidence="2 9" id="KW-0690">Ribosome biogenesis</keyword>
<comment type="subcellular location">
    <subcellularLocation>
        <location evidence="9">Cytoplasm</location>
    </subcellularLocation>
</comment>
<comment type="function">
    <text evidence="9">Single strand-specific metallo-endoribonuclease involved in late-stage 70S ribosome quality control and in maturation of the 3' terminus of the 16S rRNA.</text>
</comment>
<dbReference type="InterPro" id="IPR020549">
    <property type="entry name" value="YbeY_CS"/>
</dbReference>
<dbReference type="HAMAP" id="MF_00009">
    <property type="entry name" value="Endoribonucl_YbeY"/>
    <property type="match status" value="1"/>
</dbReference>
<evidence type="ECO:0000313" key="12">
    <source>
        <dbReference type="Proteomes" id="UP001304683"/>
    </source>
</evidence>
<evidence type="ECO:0000256" key="8">
    <source>
        <dbReference type="ARBA" id="ARBA00022833"/>
    </source>
</evidence>
<evidence type="ECO:0000256" key="7">
    <source>
        <dbReference type="ARBA" id="ARBA00022801"/>
    </source>
</evidence>
<evidence type="ECO:0000256" key="6">
    <source>
        <dbReference type="ARBA" id="ARBA00022759"/>
    </source>
</evidence>
<dbReference type="Gene3D" id="3.40.390.30">
    <property type="entry name" value="Metalloproteases ('zincins'), catalytic domain"/>
    <property type="match status" value="1"/>
</dbReference>
<evidence type="ECO:0000256" key="9">
    <source>
        <dbReference type="HAMAP-Rule" id="MF_00009"/>
    </source>
</evidence>
<dbReference type="EMBL" id="CP132508">
    <property type="protein sequence ID" value="WPD18914.1"/>
    <property type="molecule type" value="Genomic_DNA"/>
</dbReference>
<protein>
    <recommendedName>
        <fullName evidence="9">Endoribonuclease YbeY</fullName>
        <ecNumber evidence="9">3.1.-.-</ecNumber>
    </recommendedName>
</protein>
<keyword evidence="12" id="KW-1185">Reference proteome</keyword>
<keyword evidence="4 9" id="KW-0540">Nuclease</keyword>
<keyword evidence="7 9" id="KW-0378">Hydrolase</keyword>
<dbReference type="NCBIfam" id="TIGR00043">
    <property type="entry name" value="rRNA maturation RNase YbeY"/>
    <property type="match status" value="1"/>
</dbReference>
<proteinExistence type="inferred from homology"/>
<feature type="region of interest" description="Disordered" evidence="10">
    <location>
        <begin position="94"/>
        <end position="113"/>
    </location>
</feature>
<comment type="cofactor">
    <cofactor evidence="9">
        <name>Zn(2+)</name>
        <dbReference type="ChEBI" id="CHEBI:29105"/>
    </cofactor>
    <text evidence="9">Binds 1 zinc ion.</text>
</comment>
<evidence type="ECO:0000256" key="3">
    <source>
        <dbReference type="ARBA" id="ARBA00022552"/>
    </source>
</evidence>
<reference evidence="11 12" key="1">
    <citation type="submission" date="2023-08" db="EMBL/GenBank/DDBJ databases">
        <title>Genome sequence of Thermaerobacter compostii strain Ins1, a spore-forming filamentous bacterium isolated from a deep geothermal reservoir.</title>
        <authorList>
            <person name="Bregnard D."/>
            <person name="Gonzalez D."/>
            <person name="Junier P."/>
        </authorList>
    </citation>
    <scope>NUCLEOTIDE SEQUENCE [LARGE SCALE GENOMIC DNA]</scope>
    <source>
        <strain evidence="11 12">Ins1</strain>
    </source>
</reference>
<keyword evidence="6 9" id="KW-0255">Endonuclease</keyword>
<dbReference type="SUPFAM" id="SSF55486">
    <property type="entry name" value="Metalloproteases ('zincins'), catalytic domain"/>
    <property type="match status" value="1"/>
</dbReference>
<dbReference type="Proteomes" id="UP001304683">
    <property type="component" value="Chromosome"/>
</dbReference>
<name>A0ABZ0QN52_9FIRM</name>
<dbReference type="InterPro" id="IPR002036">
    <property type="entry name" value="YbeY"/>
</dbReference>
<evidence type="ECO:0000256" key="2">
    <source>
        <dbReference type="ARBA" id="ARBA00022517"/>
    </source>
</evidence>
<evidence type="ECO:0000313" key="11">
    <source>
        <dbReference type="EMBL" id="WPD18914.1"/>
    </source>
</evidence>
<keyword evidence="3 9" id="KW-0698">rRNA processing</keyword>
<evidence type="ECO:0000256" key="1">
    <source>
        <dbReference type="ARBA" id="ARBA00010875"/>
    </source>
</evidence>
<accession>A0ABZ0QN52</accession>
<dbReference type="PROSITE" id="PS01306">
    <property type="entry name" value="UPF0054"/>
    <property type="match status" value="1"/>
</dbReference>
<keyword evidence="8 9" id="KW-0862">Zinc</keyword>
<feature type="binding site" evidence="9">
    <location>
        <position position="152"/>
    </location>
    <ligand>
        <name>Zn(2+)</name>
        <dbReference type="ChEBI" id="CHEBI:29105"/>
        <note>catalytic</note>
    </ligand>
</feature>
<feature type="binding site" evidence="9">
    <location>
        <position position="148"/>
    </location>
    <ligand>
        <name>Zn(2+)</name>
        <dbReference type="ChEBI" id="CHEBI:29105"/>
        <note>catalytic</note>
    </ligand>
</feature>